<comment type="caution">
    <text evidence="9">The sequence shown here is derived from an EMBL/GenBank/DDBJ whole genome shotgun (WGS) entry which is preliminary data.</text>
</comment>
<evidence type="ECO:0000256" key="4">
    <source>
        <dbReference type="ARBA" id="ARBA00047968"/>
    </source>
</evidence>
<dbReference type="PROSITE" id="PS51671">
    <property type="entry name" value="ACT"/>
    <property type="match status" value="1"/>
</dbReference>
<dbReference type="InterPro" id="IPR002912">
    <property type="entry name" value="ACT_dom"/>
</dbReference>
<dbReference type="InterPro" id="IPR045600">
    <property type="entry name" value="RelA/SpoT_AH_RIS"/>
</dbReference>
<dbReference type="CDD" id="cd01668">
    <property type="entry name" value="TGS_RSH"/>
    <property type="match status" value="1"/>
</dbReference>
<accession>A0A3M0AH18</accession>
<evidence type="ECO:0000259" key="8">
    <source>
        <dbReference type="PROSITE" id="PS51880"/>
    </source>
</evidence>
<dbReference type="GO" id="GO:0015970">
    <property type="term" value="P:guanosine tetraphosphate biosynthetic process"/>
    <property type="evidence" value="ECO:0007669"/>
    <property type="project" value="UniProtKB-UniPathway"/>
</dbReference>
<comment type="pathway">
    <text evidence="2">Purine metabolism; ppGpp biosynthesis; ppGpp from GDP: step 1/1.</text>
</comment>
<dbReference type="GO" id="GO:0042594">
    <property type="term" value="P:response to starvation"/>
    <property type="evidence" value="ECO:0007669"/>
    <property type="project" value="TreeGrafter"/>
</dbReference>
<feature type="domain" description="TGS" evidence="8">
    <location>
        <begin position="395"/>
        <end position="456"/>
    </location>
</feature>
<dbReference type="OrthoDB" id="9805041at2"/>
<dbReference type="Gene3D" id="3.10.20.30">
    <property type="match status" value="1"/>
</dbReference>
<dbReference type="InterPro" id="IPR004811">
    <property type="entry name" value="RelA/Spo_fam"/>
</dbReference>
<dbReference type="PROSITE" id="PS51880">
    <property type="entry name" value="TGS"/>
    <property type="match status" value="1"/>
</dbReference>
<dbReference type="Gene3D" id="1.10.3210.10">
    <property type="entry name" value="Hypothetical protein af1432"/>
    <property type="match status" value="1"/>
</dbReference>
<keyword evidence="1" id="KW-0378">Hydrolase</keyword>
<dbReference type="InterPro" id="IPR006674">
    <property type="entry name" value="HD_domain"/>
</dbReference>
<dbReference type="Pfam" id="PF02824">
    <property type="entry name" value="TGS"/>
    <property type="match status" value="1"/>
</dbReference>
<dbReference type="Pfam" id="PF19296">
    <property type="entry name" value="RelA_AH_RIS"/>
    <property type="match status" value="1"/>
</dbReference>
<feature type="domain" description="ACT" evidence="6">
    <location>
        <begin position="638"/>
        <end position="711"/>
    </location>
</feature>
<evidence type="ECO:0000313" key="10">
    <source>
        <dbReference type="Proteomes" id="UP000267187"/>
    </source>
</evidence>
<dbReference type="GO" id="GO:0008728">
    <property type="term" value="F:GTP diphosphokinase activity"/>
    <property type="evidence" value="ECO:0007669"/>
    <property type="project" value="TreeGrafter"/>
</dbReference>
<dbReference type="InterPro" id="IPR007685">
    <property type="entry name" value="RelA_SpoT"/>
</dbReference>
<dbReference type="GO" id="GO:0015949">
    <property type="term" value="P:nucleobase-containing small molecule interconversion"/>
    <property type="evidence" value="ECO:0007669"/>
    <property type="project" value="UniProtKB-ARBA"/>
</dbReference>
<dbReference type="RefSeq" id="WP_121875421.1">
    <property type="nucleotide sequence ID" value="NZ_REFJ01000001.1"/>
</dbReference>
<dbReference type="InterPro" id="IPR043519">
    <property type="entry name" value="NT_sf"/>
</dbReference>
<dbReference type="Proteomes" id="UP000267187">
    <property type="component" value="Unassembled WGS sequence"/>
</dbReference>
<dbReference type="GO" id="GO:0005886">
    <property type="term" value="C:plasma membrane"/>
    <property type="evidence" value="ECO:0007669"/>
    <property type="project" value="TreeGrafter"/>
</dbReference>
<dbReference type="PROSITE" id="PS51831">
    <property type="entry name" value="HD"/>
    <property type="match status" value="1"/>
</dbReference>
<dbReference type="EMBL" id="REFJ01000001">
    <property type="protein sequence ID" value="RMA82068.1"/>
    <property type="molecule type" value="Genomic_DNA"/>
</dbReference>
<dbReference type="InterPro" id="IPR003607">
    <property type="entry name" value="HD/PDEase_dom"/>
</dbReference>
<reference evidence="9 10" key="1">
    <citation type="submission" date="2018-10" db="EMBL/GenBank/DDBJ databases">
        <title>Genomic Encyclopedia of Type Strains, Phase IV (KMG-IV): sequencing the most valuable type-strain genomes for metagenomic binning, comparative biology and taxonomic classification.</title>
        <authorList>
            <person name="Goeker M."/>
        </authorList>
    </citation>
    <scope>NUCLEOTIDE SEQUENCE [LARGE SCALE GENOMIC DNA]</scope>
    <source>
        <strain evidence="9 10">DSM 25080</strain>
    </source>
</reference>
<dbReference type="InterPro" id="IPR012676">
    <property type="entry name" value="TGS-like"/>
</dbReference>
<dbReference type="FunFam" id="1.10.3210.10:FF:000001">
    <property type="entry name" value="GTP pyrophosphokinase RelA"/>
    <property type="match status" value="1"/>
</dbReference>
<dbReference type="InterPro" id="IPR045865">
    <property type="entry name" value="ACT-like_dom_sf"/>
</dbReference>
<dbReference type="FunFam" id="3.10.20.30:FF:000002">
    <property type="entry name" value="GTP pyrophosphokinase (RelA/SpoT)"/>
    <property type="match status" value="1"/>
</dbReference>
<dbReference type="SMART" id="SM00954">
    <property type="entry name" value="RelA_SpoT"/>
    <property type="match status" value="1"/>
</dbReference>
<dbReference type="SMART" id="SM00471">
    <property type="entry name" value="HDc"/>
    <property type="match status" value="1"/>
</dbReference>
<dbReference type="NCBIfam" id="TIGR00691">
    <property type="entry name" value="spoT_relA"/>
    <property type="match status" value="1"/>
</dbReference>
<dbReference type="AlphaFoldDB" id="A0A3M0AH18"/>
<dbReference type="SUPFAM" id="SSF55021">
    <property type="entry name" value="ACT-like"/>
    <property type="match status" value="1"/>
</dbReference>
<protein>
    <recommendedName>
        <fullName evidence="3">guanosine-3',5'-bis(diphosphate) 3'-diphosphatase</fullName>
        <ecNumber evidence="3">3.1.7.2</ecNumber>
    </recommendedName>
</protein>
<dbReference type="Pfam" id="PF13291">
    <property type="entry name" value="ACT_4"/>
    <property type="match status" value="1"/>
</dbReference>
<evidence type="ECO:0000313" key="9">
    <source>
        <dbReference type="EMBL" id="RMA82068.1"/>
    </source>
</evidence>
<gene>
    <name evidence="9" type="ORF">DFR27_0015</name>
</gene>
<evidence type="ECO:0000256" key="2">
    <source>
        <dbReference type="ARBA" id="ARBA00024329"/>
    </source>
</evidence>
<dbReference type="Pfam" id="PF13328">
    <property type="entry name" value="HD_4"/>
    <property type="match status" value="1"/>
</dbReference>
<dbReference type="CDD" id="cd00077">
    <property type="entry name" value="HDc"/>
    <property type="match status" value="1"/>
</dbReference>
<dbReference type="CDD" id="cd04876">
    <property type="entry name" value="ACT_RelA-SpoT"/>
    <property type="match status" value="1"/>
</dbReference>
<dbReference type="SUPFAM" id="SSF109604">
    <property type="entry name" value="HD-domain/PDEase-like"/>
    <property type="match status" value="1"/>
</dbReference>
<dbReference type="InterPro" id="IPR004095">
    <property type="entry name" value="TGS"/>
</dbReference>
<feature type="domain" description="HD" evidence="7">
    <location>
        <begin position="54"/>
        <end position="153"/>
    </location>
</feature>
<dbReference type="Pfam" id="PF04607">
    <property type="entry name" value="RelA_SpoT"/>
    <property type="match status" value="1"/>
</dbReference>
<proteinExistence type="inferred from homology"/>
<dbReference type="InterPro" id="IPR033655">
    <property type="entry name" value="TGS_RelA/SpoT"/>
</dbReference>
<dbReference type="SUPFAM" id="SSF81301">
    <property type="entry name" value="Nucleotidyltransferase"/>
    <property type="match status" value="1"/>
</dbReference>
<evidence type="ECO:0000256" key="1">
    <source>
        <dbReference type="ARBA" id="ARBA00022801"/>
    </source>
</evidence>
<comment type="similarity">
    <text evidence="5">Belongs to the relA/spoT family.</text>
</comment>
<comment type="catalytic activity">
    <reaction evidence="4">
        <text>guanosine 3',5'-bis(diphosphate) + H2O = GDP + diphosphate + H(+)</text>
        <dbReference type="Rhea" id="RHEA:14253"/>
        <dbReference type="ChEBI" id="CHEBI:15377"/>
        <dbReference type="ChEBI" id="CHEBI:15378"/>
        <dbReference type="ChEBI" id="CHEBI:33019"/>
        <dbReference type="ChEBI" id="CHEBI:58189"/>
        <dbReference type="ChEBI" id="CHEBI:77828"/>
        <dbReference type="EC" id="3.1.7.2"/>
    </reaction>
</comment>
<organism evidence="9 10">
    <name type="scientific">Umboniibacter marinipuniceus</name>
    <dbReference type="NCBI Taxonomy" id="569599"/>
    <lineage>
        <taxon>Bacteria</taxon>
        <taxon>Pseudomonadati</taxon>
        <taxon>Pseudomonadota</taxon>
        <taxon>Gammaproteobacteria</taxon>
        <taxon>Cellvibrionales</taxon>
        <taxon>Cellvibrionaceae</taxon>
        <taxon>Umboniibacter</taxon>
    </lineage>
</organism>
<dbReference type="SUPFAM" id="SSF81271">
    <property type="entry name" value="TGS-like"/>
    <property type="match status" value="1"/>
</dbReference>
<comment type="function">
    <text evidence="5">In eubacteria ppGpp (guanosine 3'-diphosphate 5'-diphosphate) is a mediator of the stringent response that coordinates a variety of cellular activities in response to changes in nutritional abundance.</text>
</comment>
<dbReference type="GO" id="GO:0008893">
    <property type="term" value="F:guanosine-3',5'-bis(diphosphate) 3'-diphosphatase activity"/>
    <property type="evidence" value="ECO:0007669"/>
    <property type="project" value="UniProtKB-EC"/>
</dbReference>
<evidence type="ECO:0000256" key="5">
    <source>
        <dbReference type="RuleBase" id="RU003847"/>
    </source>
</evidence>
<name>A0A3M0AH18_9GAMM</name>
<evidence type="ECO:0000256" key="3">
    <source>
        <dbReference type="ARBA" id="ARBA00024387"/>
    </source>
</evidence>
<dbReference type="PANTHER" id="PTHR21262">
    <property type="entry name" value="GUANOSINE-3',5'-BIS DIPHOSPHATE 3'-PYROPHOSPHOHYDROLASE"/>
    <property type="match status" value="1"/>
</dbReference>
<dbReference type="PANTHER" id="PTHR21262:SF36">
    <property type="entry name" value="BIFUNCTIONAL (P)PPGPP SYNTHASE_HYDROLASE SPOT"/>
    <property type="match status" value="1"/>
</dbReference>
<sequence>MSSTLVSDKPITIDELTDKLENYLPAERVQSVRRAYFYAQQAHDGQTRRSGEPYVTHPLAVANILADMHMDPESLMAAMLHDVIEDTGIPKDALSQQFGGAVADLVDGVSKLTQIEFSSRAEMQAENFQKMAMAMARDIRVILVKLADRLHNMRTLGALKPEKGRRIARETLDIYAPIAHRLGMNDIRLELEDRGFYAMHPVRATRIDAAIRSVRGNRNEIVSKITDALQQCLQREGHEVMVSGREKHLWSIYQKMKSKHKSFTEIMDVYAFRIVTQSVDQCYRVLGCIHNLYKPVPGAFKEYIAIPKTNGYQSLHTVLIGMHGVPIEVQIRTAEMDTMANHGIASHSLYKTSDEDDLAPHTRARDWVQGLLQLQQQAGNPLEFIEHVKVDLFPDEVYVFTPKGKIIELPQGATAVDFAYAVHTGVGDRCVAARINNRLSPLSQVLESGQHVQIITSPGGQPNPAWLDFVATGKARSAIRHFLKTQRVSESVVLGKRMLNRTLQAYQKTVDEIDPQEIQRVLEQHQLADANALFEEIGLGNHIPFVMAQQLMATSAEGELKDVGEVPLLVSDSEGMVMSFAGCCRPIPGDQIIGRISPGKGVVVHRDDCHNLNEVRGKSGELTPVAWSGEVTGEYLADIRVEVENIRGVFASLAALLAEEGGNIDRVDIAEKDAGYAIINLTVGVKSRVHLASILRRVHRKSWVLKSGRKK</sequence>
<dbReference type="EC" id="3.1.7.2" evidence="3"/>
<dbReference type="Gene3D" id="3.30.70.260">
    <property type="match status" value="1"/>
</dbReference>
<dbReference type="FunFam" id="3.30.460.10:FF:000001">
    <property type="entry name" value="GTP pyrophosphokinase RelA"/>
    <property type="match status" value="1"/>
</dbReference>
<dbReference type="InterPro" id="IPR012675">
    <property type="entry name" value="Beta-grasp_dom_sf"/>
</dbReference>
<evidence type="ECO:0000259" key="7">
    <source>
        <dbReference type="PROSITE" id="PS51831"/>
    </source>
</evidence>
<keyword evidence="10" id="KW-1185">Reference proteome</keyword>
<evidence type="ECO:0000259" key="6">
    <source>
        <dbReference type="PROSITE" id="PS51671"/>
    </source>
</evidence>
<dbReference type="UniPathway" id="UPA00908">
    <property type="reaction ID" value="UER00886"/>
</dbReference>
<dbReference type="CDD" id="cd05399">
    <property type="entry name" value="NT_Rel-Spo_like"/>
    <property type="match status" value="1"/>
</dbReference>
<dbReference type="Gene3D" id="3.30.460.10">
    <property type="entry name" value="Beta Polymerase, domain 2"/>
    <property type="match status" value="1"/>
</dbReference>